<keyword evidence="3" id="KW-1185">Reference proteome</keyword>
<feature type="region of interest" description="Disordered" evidence="1">
    <location>
        <begin position="48"/>
        <end position="99"/>
    </location>
</feature>
<feature type="region of interest" description="Disordered" evidence="1">
    <location>
        <begin position="1"/>
        <end position="26"/>
    </location>
</feature>
<gene>
    <name evidence="2" type="ORF">WA026_015157</name>
</gene>
<evidence type="ECO:0000313" key="3">
    <source>
        <dbReference type="Proteomes" id="UP001431783"/>
    </source>
</evidence>
<comment type="caution">
    <text evidence="2">The sequence shown here is derived from an EMBL/GenBank/DDBJ whole genome shotgun (WGS) entry which is preliminary data.</text>
</comment>
<sequence>MKRQEKEKDSEGQDVIQFDENSEHDEVMDQSVKYCGNTSNLFKHSKTHGITVDKGKLPKEANKGTNESSKNTITLASSKHLMKDDQSQLSKISEDHNDGSSVSSVIILYNYMSILVNVHTLTSMDTENGNDLISNN</sequence>
<feature type="compositionally biased region" description="Basic and acidic residues" evidence="1">
    <location>
        <begin position="51"/>
        <end position="62"/>
    </location>
</feature>
<protein>
    <submittedName>
        <fullName evidence="2">Uncharacterized protein</fullName>
    </submittedName>
</protein>
<feature type="compositionally biased region" description="Polar residues" evidence="1">
    <location>
        <begin position="63"/>
        <end position="77"/>
    </location>
</feature>
<dbReference type="Proteomes" id="UP001431783">
    <property type="component" value="Unassembled WGS sequence"/>
</dbReference>
<organism evidence="2 3">
    <name type="scientific">Henosepilachna vigintioctopunctata</name>
    <dbReference type="NCBI Taxonomy" id="420089"/>
    <lineage>
        <taxon>Eukaryota</taxon>
        <taxon>Metazoa</taxon>
        <taxon>Ecdysozoa</taxon>
        <taxon>Arthropoda</taxon>
        <taxon>Hexapoda</taxon>
        <taxon>Insecta</taxon>
        <taxon>Pterygota</taxon>
        <taxon>Neoptera</taxon>
        <taxon>Endopterygota</taxon>
        <taxon>Coleoptera</taxon>
        <taxon>Polyphaga</taxon>
        <taxon>Cucujiformia</taxon>
        <taxon>Coccinelloidea</taxon>
        <taxon>Coccinellidae</taxon>
        <taxon>Epilachninae</taxon>
        <taxon>Epilachnini</taxon>
        <taxon>Henosepilachna</taxon>
    </lineage>
</organism>
<feature type="compositionally biased region" description="Basic and acidic residues" evidence="1">
    <location>
        <begin position="1"/>
        <end position="11"/>
    </location>
</feature>
<reference evidence="2 3" key="1">
    <citation type="submission" date="2023-03" db="EMBL/GenBank/DDBJ databases">
        <title>Genome insight into feeding habits of ladybird beetles.</title>
        <authorList>
            <person name="Li H.-S."/>
            <person name="Huang Y.-H."/>
            <person name="Pang H."/>
        </authorList>
    </citation>
    <scope>NUCLEOTIDE SEQUENCE [LARGE SCALE GENOMIC DNA]</scope>
    <source>
        <strain evidence="2">SYSU_2023b</strain>
        <tissue evidence="2">Whole body</tissue>
    </source>
</reference>
<evidence type="ECO:0000313" key="2">
    <source>
        <dbReference type="EMBL" id="KAK9871908.1"/>
    </source>
</evidence>
<feature type="compositionally biased region" description="Basic and acidic residues" evidence="1">
    <location>
        <begin position="81"/>
        <end position="98"/>
    </location>
</feature>
<dbReference type="AlphaFoldDB" id="A0AAW1TU15"/>
<dbReference type="EMBL" id="JARQZJ010000008">
    <property type="protein sequence ID" value="KAK9871908.1"/>
    <property type="molecule type" value="Genomic_DNA"/>
</dbReference>
<name>A0AAW1TU15_9CUCU</name>
<proteinExistence type="predicted"/>
<evidence type="ECO:0000256" key="1">
    <source>
        <dbReference type="SAM" id="MobiDB-lite"/>
    </source>
</evidence>
<accession>A0AAW1TU15</accession>